<feature type="transmembrane region" description="Helical" evidence="3">
    <location>
        <begin position="238"/>
        <end position="257"/>
    </location>
</feature>
<proteinExistence type="predicted"/>
<name>A0AAD3CS24_9STRA</name>
<dbReference type="AlphaFoldDB" id="A0AAD3CS24"/>
<feature type="transmembrane region" description="Helical" evidence="3">
    <location>
        <begin position="129"/>
        <end position="151"/>
    </location>
</feature>
<dbReference type="PANTHER" id="PTHR34214">
    <property type="match status" value="1"/>
</dbReference>
<keyword evidence="3" id="KW-0812">Transmembrane</keyword>
<evidence type="ECO:0000256" key="3">
    <source>
        <dbReference type="SAM" id="Phobius"/>
    </source>
</evidence>
<evidence type="ECO:0000256" key="2">
    <source>
        <dbReference type="ARBA" id="ARBA00022640"/>
    </source>
</evidence>
<keyword evidence="6" id="KW-1185">Reference proteome</keyword>
<evidence type="ECO:0000256" key="1">
    <source>
        <dbReference type="ARBA" id="ARBA00004474"/>
    </source>
</evidence>
<dbReference type="EMBL" id="BLLK01000045">
    <property type="protein sequence ID" value="GFH51143.1"/>
    <property type="molecule type" value="Genomic_DNA"/>
</dbReference>
<keyword evidence="4" id="KW-0732">Signal</keyword>
<evidence type="ECO:0000256" key="4">
    <source>
        <dbReference type="SAM" id="SignalP"/>
    </source>
</evidence>
<protein>
    <submittedName>
        <fullName evidence="5">Uncharacterized protein</fullName>
    </submittedName>
</protein>
<feature type="transmembrane region" description="Helical" evidence="3">
    <location>
        <begin position="163"/>
        <end position="182"/>
    </location>
</feature>
<keyword evidence="3" id="KW-1133">Transmembrane helix</keyword>
<organism evidence="5 6">
    <name type="scientific">Chaetoceros tenuissimus</name>
    <dbReference type="NCBI Taxonomy" id="426638"/>
    <lineage>
        <taxon>Eukaryota</taxon>
        <taxon>Sar</taxon>
        <taxon>Stramenopiles</taxon>
        <taxon>Ochrophyta</taxon>
        <taxon>Bacillariophyta</taxon>
        <taxon>Coscinodiscophyceae</taxon>
        <taxon>Chaetocerotophycidae</taxon>
        <taxon>Chaetocerotales</taxon>
        <taxon>Chaetocerotaceae</taxon>
        <taxon>Chaetoceros</taxon>
    </lineage>
</organism>
<evidence type="ECO:0000313" key="5">
    <source>
        <dbReference type="EMBL" id="GFH51143.1"/>
    </source>
</evidence>
<dbReference type="Proteomes" id="UP001054902">
    <property type="component" value="Unassembled WGS sequence"/>
</dbReference>
<keyword evidence="2" id="KW-0934">Plastid</keyword>
<reference evidence="5 6" key="1">
    <citation type="journal article" date="2021" name="Sci. Rep.">
        <title>The genome of the diatom Chaetoceros tenuissimus carries an ancient integrated fragment of an extant virus.</title>
        <authorList>
            <person name="Hongo Y."/>
            <person name="Kimura K."/>
            <person name="Takaki Y."/>
            <person name="Yoshida Y."/>
            <person name="Baba S."/>
            <person name="Kobayashi G."/>
            <person name="Nagasaki K."/>
            <person name="Hano T."/>
            <person name="Tomaru Y."/>
        </authorList>
    </citation>
    <scope>NUCLEOTIDE SEQUENCE [LARGE SCALE GENOMIC DNA]</scope>
    <source>
        <strain evidence="5 6">NIES-3715</strain>
    </source>
</reference>
<dbReference type="Pfam" id="PF06799">
    <property type="entry name" value="CGLD27-like"/>
    <property type="match status" value="1"/>
</dbReference>
<dbReference type="PANTHER" id="PTHR34214:SF3">
    <property type="entry name" value="PROTEIN CONSERVED IN THE GREEN LINEAGE AND DIATOMS 27, CHLOROPLASTIC"/>
    <property type="match status" value="1"/>
</dbReference>
<comment type="subcellular location">
    <subcellularLocation>
        <location evidence="1">Plastid</location>
    </subcellularLocation>
</comment>
<gene>
    <name evidence="5" type="ORF">CTEN210_07619</name>
</gene>
<dbReference type="GO" id="GO:0009536">
    <property type="term" value="C:plastid"/>
    <property type="evidence" value="ECO:0007669"/>
    <property type="project" value="UniProtKB-SubCell"/>
</dbReference>
<keyword evidence="3" id="KW-0472">Membrane</keyword>
<feature type="signal peptide" evidence="4">
    <location>
        <begin position="1"/>
        <end position="21"/>
    </location>
</feature>
<feature type="chain" id="PRO_5041927951" evidence="4">
    <location>
        <begin position="22"/>
        <end position="311"/>
    </location>
</feature>
<comment type="caution">
    <text evidence="5">The sequence shown here is derived from an EMBL/GenBank/DDBJ whole genome shotgun (WGS) entry which is preliminary data.</text>
</comment>
<dbReference type="InterPro" id="IPR009631">
    <property type="entry name" value="CGLD27-like"/>
</dbReference>
<accession>A0AAD3CS24</accession>
<sequence>MFKAPLSIIAIFLSRAWTTNGFQTQNSKRPSPFPYSQSRIATSLSAKFKLDNGMDDEDDGFNSKIPASLQNIDLSMDDEFENVEKTNSPSATFGAEAVPMEQRPANEYLDLISAPFFDWANRPNGDSALITRLGLLYVALYGVICWPISGATFTMDGYLPHQILSSHIGALGFILIFCLRLYSGWGYVGDRLTSKEIEFEETGWYDGDVEEKTESEIARDLLLYRQDVQPVVERMKKFSLVAGAVWVASCVGLNVLFKAKPLFNEYDPDMLERLVYDDKIAGVAAEQSNGVPTYCNSRYYRAVANGGQGCN</sequence>
<evidence type="ECO:0000313" key="6">
    <source>
        <dbReference type="Proteomes" id="UP001054902"/>
    </source>
</evidence>